<sequence length="541" mass="60398">MAPINTISMEALSSENIEAFRELPRPLSAFDKHTLSLHLRDAQKDLEVCETHIAKLIDQRAKLQRTIGRCQSLLAPVNDVPTEILASIFESCCHKNVFHPVVDSSALILSKVCHRWRQVALSTPKIWSSFSVHFERWDVDDYRLPRIVKAFVDRSRSSPLSIKLEDDYFLDHPTVVRTLEVLAKASFRWFNVGVCSTTLWDRVSDLFGEYAQCLAHLRLDTGELPSDLSTIAPNLLSLDIGPRSGRAHSPCKQLKALTIRECFADTAISMLQTYSRVITLETLGLDNVGDYSDEREVPQVEMPWVKNLKVVAHNGDDFLFIYQHLRLPQLQSLSISVERYTDFCVIDYNEERNWREWVAHASTMQTFLQSASSVTALHIENLPASDAHIIGFLSSLPNLQTLSIHDLGQVTDGPGGQRCISNRTITSAFFGCLSPSPPSDENTPIIVPKLADLTLHARLDLFDAQALVDMVSLRWIPESGHGKVAVVGSLRSVEIVLVGSGEQLELPGELELLHRLKDEGLRVKVTASLDSDSESEASDDG</sequence>
<comment type="caution">
    <text evidence="2">The sequence shown here is derived from an EMBL/GenBank/DDBJ whole genome shotgun (WGS) entry which is preliminary data.</text>
</comment>
<dbReference type="EMBL" id="JAYKXP010000065">
    <property type="protein sequence ID" value="KAK7032418.1"/>
    <property type="molecule type" value="Genomic_DNA"/>
</dbReference>
<feature type="coiled-coil region" evidence="1">
    <location>
        <begin position="39"/>
        <end position="66"/>
    </location>
</feature>
<keyword evidence="1" id="KW-0175">Coiled coil</keyword>
<dbReference type="Gene3D" id="1.20.1280.50">
    <property type="match status" value="1"/>
</dbReference>
<dbReference type="PANTHER" id="PTHR38926">
    <property type="entry name" value="F-BOX DOMAIN CONTAINING PROTEIN, EXPRESSED"/>
    <property type="match status" value="1"/>
</dbReference>
<dbReference type="PANTHER" id="PTHR38926:SF5">
    <property type="entry name" value="F-BOX AND LEUCINE-RICH REPEAT PROTEIN 6"/>
    <property type="match status" value="1"/>
</dbReference>
<evidence type="ECO:0008006" key="4">
    <source>
        <dbReference type="Google" id="ProtNLM"/>
    </source>
</evidence>
<dbReference type="SUPFAM" id="SSF52047">
    <property type="entry name" value="RNI-like"/>
    <property type="match status" value="1"/>
</dbReference>
<proteinExistence type="predicted"/>
<name>A0AAW0C1X9_9AGAR</name>
<evidence type="ECO:0000256" key="1">
    <source>
        <dbReference type="SAM" id="Coils"/>
    </source>
</evidence>
<gene>
    <name evidence="2" type="ORF">VNI00_013166</name>
</gene>
<evidence type="ECO:0000313" key="3">
    <source>
        <dbReference type="Proteomes" id="UP001383192"/>
    </source>
</evidence>
<dbReference type="Proteomes" id="UP001383192">
    <property type="component" value="Unassembled WGS sequence"/>
</dbReference>
<organism evidence="2 3">
    <name type="scientific">Paramarasmius palmivorus</name>
    <dbReference type="NCBI Taxonomy" id="297713"/>
    <lineage>
        <taxon>Eukaryota</taxon>
        <taxon>Fungi</taxon>
        <taxon>Dikarya</taxon>
        <taxon>Basidiomycota</taxon>
        <taxon>Agaricomycotina</taxon>
        <taxon>Agaricomycetes</taxon>
        <taxon>Agaricomycetidae</taxon>
        <taxon>Agaricales</taxon>
        <taxon>Marasmiineae</taxon>
        <taxon>Marasmiaceae</taxon>
        <taxon>Paramarasmius</taxon>
    </lineage>
</organism>
<dbReference type="InterPro" id="IPR032675">
    <property type="entry name" value="LRR_dom_sf"/>
</dbReference>
<evidence type="ECO:0000313" key="2">
    <source>
        <dbReference type="EMBL" id="KAK7032418.1"/>
    </source>
</evidence>
<dbReference type="Gene3D" id="3.80.10.10">
    <property type="entry name" value="Ribonuclease Inhibitor"/>
    <property type="match status" value="1"/>
</dbReference>
<accession>A0AAW0C1X9</accession>
<reference evidence="2 3" key="1">
    <citation type="submission" date="2024-01" db="EMBL/GenBank/DDBJ databases">
        <title>A draft genome for a cacao thread blight-causing isolate of Paramarasmius palmivorus.</title>
        <authorList>
            <person name="Baruah I.K."/>
            <person name="Bukari Y."/>
            <person name="Amoako-Attah I."/>
            <person name="Meinhardt L.W."/>
            <person name="Bailey B.A."/>
            <person name="Cohen S.P."/>
        </authorList>
    </citation>
    <scope>NUCLEOTIDE SEQUENCE [LARGE SCALE GENOMIC DNA]</scope>
    <source>
        <strain evidence="2 3">GH-12</strain>
    </source>
</reference>
<protein>
    <recommendedName>
        <fullName evidence="4">F-box domain-containing protein</fullName>
    </recommendedName>
</protein>
<keyword evidence="3" id="KW-1185">Reference proteome</keyword>
<dbReference type="AlphaFoldDB" id="A0AAW0C1X9"/>